<dbReference type="Pfam" id="PF13102">
    <property type="entry name" value="Phage_int_SAM_5"/>
    <property type="match status" value="1"/>
</dbReference>
<dbReference type="InterPro" id="IPR010998">
    <property type="entry name" value="Integrase_recombinase_N"/>
</dbReference>
<keyword evidence="4" id="KW-0233">DNA recombination</keyword>
<evidence type="ECO:0000313" key="8">
    <source>
        <dbReference type="EMBL" id="KGE85919.1"/>
    </source>
</evidence>
<dbReference type="Gene3D" id="1.10.443.10">
    <property type="entry name" value="Intergrase catalytic core"/>
    <property type="match status" value="1"/>
</dbReference>
<dbReference type="InterPro" id="IPR002104">
    <property type="entry name" value="Integrase_catalytic"/>
</dbReference>
<dbReference type="GO" id="GO:0006310">
    <property type="term" value="P:DNA recombination"/>
    <property type="evidence" value="ECO:0007669"/>
    <property type="project" value="UniProtKB-KW"/>
</dbReference>
<keyword evidence="9" id="KW-1185">Reference proteome</keyword>
<organism evidence="8 9">
    <name type="scientific">Phaeodactylibacter xiamenensis</name>
    <dbReference type="NCBI Taxonomy" id="1524460"/>
    <lineage>
        <taxon>Bacteria</taxon>
        <taxon>Pseudomonadati</taxon>
        <taxon>Bacteroidota</taxon>
        <taxon>Saprospiria</taxon>
        <taxon>Saprospirales</taxon>
        <taxon>Haliscomenobacteraceae</taxon>
        <taxon>Phaeodactylibacter</taxon>
    </lineage>
</organism>
<evidence type="ECO:0008006" key="10">
    <source>
        <dbReference type="Google" id="ProtNLM"/>
    </source>
</evidence>
<dbReference type="Gene3D" id="1.10.150.130">
    <property type="match status" value="1"/>
</dbReference>
<reference evidence="8 9" key="1">
    <citation type="journal article" date="2014" name="Int. J. Syst. Evol. Microbiol.">
        <title>Phaeodactylibacter xiamenensis gen. nov., sp. nov., a member of the family Saprospiraceae isolated from the marine alga Phaeodactylum tricornutum.</title>
        <authorList>
            <person name="Chen Z.Jr."/>
            <person name="Lei X."/>
            <person name="Lai Q."/>
            <person name="Li Y."/>
            <person name="Zhang B."/>
            <person name="Zhang J."/>
            <person name="Zhang H."/>
            <person name="Yang L."/>
            <person name="Zheng W."/>
            <person name="Tian Y."/>
            <person name="Yu Z."/>
            <person name="Xu H.Jr."/>
            <person name="Zheng T."/>
        </authorList>
    </citation>
    <scope>NUCLEOTIDE SEQUENCE [LARGE SCALE GENOMIC DNA]</scope>
    <source>
        <strain evidence="8 9">KD52</strain>
    </source>
</reference>
<dbReference type="Pfam" id="PF17293">
    <property type="entry name" value="Arm-DNA-bind_5"/>
    <property type="match status" value="1"/>
</dbReference>
<comment type="caution">
    <text evidence="8">The sequence shown here is derived from an EMBL/GenBank/DDBJ whole genome shotgun (WGS) entry which is preliminary data.</text>
</comment>
<dbReference type="InterPro" id="IPR044068">
    <property type="entry name" value="CB"/>
</dbReference>
<dbReference type="OrthoDB" id="1493636at2"/>
<dbReference type="PROSITE" id="PS51898">
    <property type="entry name" value="TYR_RECOMBINASE"/>
    <property type="match status" value="1"/>
</dbReference>
<evidence type="ECO:0000256" key="2">
    <source>
        <dbReference type="ARBA" id="ARBA00022908"/>
    </source>
</evidence>
<dbReference type="InterPro" id="IPR025269">
    <property type="entry name" value="SAM-like_dom"/>
</dbReference>
<dbReference type="RefSeq" id="WP_044226914.1">
    <property type="nucleotide sequence ID" value="NZ_JBKAGJ010000022.1"/>
</dbReference>
<dbReference type="STRING" id="1524460.IX84_25265"/>
<gene>
    <name evidence="8" type="ORF">IX84_25265</name>
</gene>
<dbReference type="Proteomes" id="UP000029736">
    <property type="component" value="Unassembled WGS sequence"/>
</dbReference>
<dbReference type="PROSITE" id="PS51900">
    <property type="entry name" value="CB"/>
    <property type="match status" value="1"/>
</dbReference>
<dbReference type="GO" id="GO:0015074">
    <property type="term" value="P:DNA integration"/>
    <property type="evidence" value="ECO:0007669"/>
    <property type="project" value="UniProtKB-KW"/>
</dbReference>
<dbReference type="GO" id="GO:0003677">
    <property type="term" value="F:DNA binding"/>
    <property type="evidence" value="ECO:0007669"/>
    <property type="project" value="UniProtKB-UniRule"/>
</dbReference>
<dbReference type="PANTHER" id="PTHR30349">
    <property type="entry name" value="PHAGE INTEGRASE-RELATED"/>
    <property type="match status" value="1"/>
</dbReference>
<dbReference type="InterPro" id="IPR050090">
    <property type="entry name" value="Tyrosine_recombinase_XerCD"/>
</dbReference>
<name>A0A098S0Q0_9BACT</name>
<sequence>MTLRHIINDPPRQDGTYTIRLYASYQGERRYFPTGLAVEKKYWDKKRGEVSKKYVLAKQYNRQLLLQKRKIEQHILDGGQLAHYGEKDKSGSMVAFLEAYIESNHGLKVGTVKGYRTALNKLKQYLSLNGREDISWNEIDKDFYYSFSDFILENGVNWSGLTKHLRVYKKVMRIAEEKGLHHNKSYKAPWFKTRDNESSNKIFLTKEEIALIENLDLSNMPQLERERDRFLVAYYFIMRYSDVVRLSKASFFGNGGEMYMNYVSQKTDIKATVPVKAAAWKLCEAYNFDFSFTANQVANRSLKQIASLAGINQLVAQGDRTGPKCMFVTFHTARRSAATNLRLMGASMKTIADIGGWKKLSTVDRYLRASTMDSAKLARDLDFFR</sequence>
<comment type="similarity">
    <text evidence="1">Belongs to the 'phage' integrase family.</text>
</comment>
<keyword evidence="2" id="KW-0229">DNA integration</keyword>
<proteinExistence type="inferred from homology"/>
<dbReference type="PANTHER" id="PTHR30349:SF64">
    <property type="entry name" value="PROPHAGE INTEGRASE INTD-RELATED"/>
    <property type="match status" value="1"/>
</dbReference>
<evidence type="ECO:0000259" key="7">
    <source>
        <dbReference type="PROSITE" id="PS51900"/>
    </source>
</evidence>
<evidence type="ECO:0000256" key="5">
    <source>
        <dbReference type="PROSITE-ProRule" id="PRU01248"/>
    </source>
</evidence>
<evidence type="ECO:0000313" key="9">
    <source>
        <dbReference type="Proteomes" id="UP000029736"/>
    </source>
</evidence>
<protein>
    <recommendedName>
        <fullName evidence="10">Tyr recombinase domain-containing protein</fullName>
    </recommendedName>
</protein>
<dbReference type="InterPro" id="IPR013762">
    <property type="entry name" value="Integrase-like_cat_sf"/>
</dbReference>
<evidence type="ECO:0000256" key="4">
    <source>
        <dbReference type="ARBA" id="ARBA00023172"/>
    </source>
</evidence>
<feature type="domain" description="Core-binding (CB)" evidence="7">
    <location>
        <begin position="91"/>
        <end position="176"/>
    </location>
</feature>
<evidence type="ECO:0000256" key="3">
    <source>
        <dbReference type="ARBA" id="ARBA00023125"/>
    </source>
</evidence>
<evidence type="ECO:0000259" key="6">
    <source>
        <dbReference type="PROSITE" id="PS51898"/>
    </source>
</evidence>
<accession>A0A098S0Q0</accession>
<evidence type="ECO:0000256" key="1">
    <source>
        <dbReference type="ARBA" id="ARBA00008857"/>
    </source>
</evidence>
<keyword evidence="3 5" id="KW-0238">DNA-binding</keyword>
<dbReference type="SUPFAM" id="SSF56349">
    <property type="entry name" value="DNA breaking-rejoining enzymes"/>
    <property type="match status" value="1"/>
</dbReference>
<dbReference type="EMBL" id="JPOS01000083">
    <property type="protein sequence ID" value="KGE85919.1"/>
    <property type="molecule type" value="Genomic_DNA"/>
</dbReference>
<dbReference type="AlphaFoldDB" id="A0A098S0Q0"/>
<dbReference type="InterPro" id="IPR011010">
    <property type="entry name" value="DNA_brk_join_enz"/>
</dbReference>
<feature type="domain" description="Tyr recombinase" evidence="6">
    <location>
        <begin position="199"/>
        <end position="379"/>
    </location>
</feature>
<dbReference type="Pfam" id="PF00589">
    <property type="entry name" value="Phage_integrase"/>
    <property type="match status" value="1"/>
</dbReference>
<dbReference type="InterPro" id="IPR035386">
    <property type="entry name" value="Arm-DNA-bind_5"/>
</dbReference>